<feature type="transmembrane region" description="Helical" evidence="1">
    <location>
        <begin position="167"/>
        <end position="189"/>
    </location>
</feature>
<dbReference type="InterPro" id="IPR037185">
    <property type="entry name" value="EmrE-like"/>
</dbReference>
<keyword evidence="1" id="KW-0812">Transmembrane</keyword>
<dbReference type="InterPro" id="IPR000620">
    <property type="entry name" value="EamA_dom"/>
</dbReference>
<dbReference type="GO" id="GO:0016020">
    <property type="term" value="C:membrane"/>
    <property type="evidence" value="ECO:0007669"/>
    <property type="project" value="InterPro"/>
</dbReference>
<reference evidence="3 4" key="1">
    <citation type="submission" date="2020-08" db="EMBL/GenBank/DDBJ databases">
        <title>Genomic Encyclopedia of Type Strains, Phase III (KMG-III): the genomes of soil and plant-associated and newly described type strains.</title>
        <authorList>
            <person name="Whitman W."/>
        </authorList>
    </citation>
    <scope>NUCLEOTIDE SEQUENCE [LARGE SCALE GENOMIC DNA]</scope>
    <source>
        <strain evidence="3 4">CECT 8803</strain>
    </source>
</reference>
<accession>A0A839SVN0</accession>
<dbReference type="Proteomes" id="UP000581135">
    <property type="component" value="Unassembled WGS sequence"/>
</dbReference>
<dbReference type="PANTHER" id="PTHR22911">
    <property type="entry name" value="ACYL-MALONYL CONDENSING ENZYME-RELATED"/>
    <property type="match status" value="1"/>
</dbReference>
<proteinExistence type="predicted"/>
<keyword evidence="1" id="KW-0472">Membrane</keyword>
<dbReference type="EMBL" id="JACHXA010000004">
    <property type="protein sequence ID" value="MBB3065536.1"/>
    <property type="molecule type" value="Genomic_DNA"/>
</dbReference>
<organism evidence="3 4">
    <name type="scientific">Limibacillus halophilus</name>
    <dbReference type="NCBI Taxonomy" id="1579333"/>
    <lineage>
        <taxon>Bacteria</taxon>
        <taxon>Pseudomonadati</taxon>
        <taxon>Pseudomonadota</taxon>
        <taxon>Alphaproteobacteria</taxon>
        <taxon>Rhodospirillales</taxon>
        <taxon>Rhodovibrionaceae</taxon>
        <taxon>Limibacillus</taxon>
    </lineage>
</organism>
<evidence type="ECO:0000313" key="4">
    <source>
        <dbReference type="Proteomes" id="UP000581135"/>
    </source>
</evidence>
<evidence type="ECO:0000313" key="3">
    <source>
        <dbReference type="EMBL" id="MBB3065536.1"/>
    </source>
</evidence>
<evidence type="ECO:0000256" key="1">
    <source>
        <dbReference type="SAM" id="Phobius"/>
    </source>
</evidence>
<feature type="transmembrane region" description="Helical" evidence="1">
    <location>
        <begin position="87"/>
        <end position="109"/>
    </location>
</feature>
<keyword evidence="1" id="KW-1133">Transmembrane helix</keyword>
<dbReference type="Pfam" id="PF00892">
    <property type="entry name" value="EamA"/>
    <property type="match status" value="2"/>
</dbReference>
<gene>
    <name evidence="3" type="ORF">FHR98_001823</name>
</gene>
<keyword evidence="4" id="KW-1185">Reference proteome</keyword>
<dbReference type="PANTHER" id="PTHR22911:SF135">
    <property type="entry name" value="BLR4310 PROTEIN"/>
    <property type="match status" value="1"/>
</dbReference>
<feature type="domain" description="EamA" evidence="2">
    <location>
        <begin position="26"/>
        <end position="160"/>
    </location>
</feature>
<name>A0A839SVN0_9PROT</name>
<feature type="transmembrane region" description="Helical" evidence="1">
    <location>
        <begin position="23"/>
        <end position="45"/>
    </location>
</feature>
<feature type="domain" description="EamA" evidence="2">
    <location>
        <begin position="170"/>
        <end position="296"/>
    </location>
</feature>
<protein>
    <submittedName>
        <fullName evidence="3">Drug/metabolite transporter (DMT)-like permease</fullName>
    </submittedName>
</protein>
<feature type="transmembrane region" description="Helical" evidence="1">
    <location>
        <begin position="282"/>
        <end position="302"/>
    </location>
</feature>
<comment type="caution">
    <text evidence="3">The sequence shown here is derived from an EMBL/GenBank/DDBJ whole genome shotgun (WGS) entry which is preliminary data.</text>
</comment>
<sequence>MSTPISDPGQSGGASDSEGRDPLYLRGLAFVLGASLFNSSIGFLIRVVEEADGWTLLFYRSIAFVIFMLGFLAFRHGPTNLPARFRAIGYPGVLAGVMLGISFTGFIFALLNTTVANVVFIGASSPFLAAFFAYVALRERLSLKTWMAMGLALVGVAVMVGDGLTGGGILGIGLALLTITTFAIALVALRSGRRNDMRPATCLAGVFALCAATVMADTLVISAHDLAVACTMGVVQLGLQYAFLTAGTRYVPAGEVALVGRLQLVLAPLWAWLAVGEVPSDMTFIGGIVIVTALVFHGFNALRGTSLRV</sequence>
<feature type="transmembrane region" description="Helical" evidence="1">
    <location>
        <begin position="57"/>
        <end position="75"/>
    </location>
</feature>
<evidence type="ECO:0000259" key="2">
    <source>
        <dbReference type="Pfam" id="PF00892"/>
    </source>
</evidence>
<dbReference type="RefSeq" id="WP_183416354.1">
    <property type="nucleotide sequence ID" value="NZ_JACHXA010000004.1"/>
</dbReference>
<dbReference type="SUPFAM" id="SSF103481">
    <property type="entry name" value="Multidrug resistance efflux transporter EmrE"/>
    <property type="match status" value="2"/>
</dbReference>
<feature type="transmembrane region" description="Helical" evidence="1">
    <location>
        <begin position="115"/>
        <end position="136"/>
    </location>
</feature>
<dbReference type="AlphaFoldDB" id="A0A839SVN0"/>
<feature type="transmembrane region" description="Helical" evidence="1">
    <location>
        <begin position="201"/>
        <end position="220"/>
    </location>
</feature>